<dbReference type="Gene3D" id="3.40.50.2000">
    <property type="entry name" value="Glycogen Phosphorylase B"/>
    <property type="match status" value="2"/>
</dbReference>
<accession>A0ABQ6AL83</accession>
<dbReference type="EMBL" id="BSOU01000010">
    <property type="protein sequence ID" value="GLR76418.1"/>
    <property type="molecule type" value="Genomic_DNA"/>
</dbReference>
<reference evidence="3" key="1">
    <citation type="journal article" date="2019" name="Int. J. Syst. Evol. Microbiol.">
        <title>The Global Catalogue of Microorganisms (GCM) 10K type strain sequencing project: providing services to taxonomists for standard genome sequencing and annotation.</title>
        <authorList>
            <consortium name="The Broad Institute Genomics Platform"/>
            <consortium name="The Broad Institute Genome Sequencing Center for Infectious Disease"/>
            <person name="Wu L."/>
            <person name="Ma J."/>
        </authorList>
    </citation>
    <scope>NUCLEOTIDE SEQUENCE [LARGE SCALE GENOMIC DNA]</scope>
    <source>
        <strain evidence="3">NBRC 105001</strain>
    </source>
</reference>
<dbReference type="Proteomes" id="UP001156660">
    <property type="component" value="Unassembled WGS sequence"/>
</dbReference>
<dbReference type="Pfam" id="PF00534">
    <property type="entry name" value="Glycos_transf_1"/>
    <property type="match status" value="1"/>
</dbReference>
<dbReference type="PANTHER" id="PTHR12526">
    <property type="entry name" value="GLYCOSYLTRANSFERASE"/>
    <property type="match status" value="1"/>
</dbReference>
<proteinExistence type="predicted"/>
<keyword evidence="3" id="KW-1185">Reference proteome</keyword>
<evidence type="ECO:0000259" key="1">
    <source>
        <dbReference type="Pfam" id="PF00534"/>
    </source>
</evidence>
<protein>
    <recommendedName>
        <fullName evidence="1">Glycosyl transferase family 1 domain-containing protein</fullName>
    </recommendedName>
</protein>
<evidence type="ECO:0000313" key="3">
    <source>
        <dbReference type="Proteomes" id="UP001156660"/>
    </source>
</evidence>
<dbReference type="CDD" id="cd03801">
    <property type="entry name" value="GT4_PimA-like"/>
    <property type="match status" value="1"/>
</dbReference>
<comment type="caution">
    <text evidence="2">The sequence shown here is derived from an EMBL/GenBank/DDBJ whole genome shotgun (WGS) entry which is preliminary data.</text>
</comment>
<dbReference type="SUPFAM" id="SSF53756">
    <property type="entry name" value="UDP-Glycosyltransferase/glycogen phosphorylase"/>
    <property type="match status" value="1"/>
</dbReference>
<sequence length="368" mass="43291">MEQIMSKKRIAFIHNNCKDFRHPVFSNLDSNEDFDIDFYLLDEPVKPLNKYDVLKSIRIPLMQDFIIPFGLWSKLKSKEYDYVVSTDLGYVITYVGFLYSLLYNSKFILWNEQWQHIKHPRRYLTRFFERIICKKSHKILAFGHKHEKFALSMGASKERIIHVPNVVPHKYEKVIEKDYIEFKENEKYILCLARLIKIKGHKSLIKAFAKVVKEKPNYRLIIAGNGVEYSRLKELVDVYNLQDKVYMPNRVVIPEEKFKLMRESEIVILPSIKTRTVEAWGLVVNEAALLKKTIIVSSSTGVEGDIVKDSISGYVFEQNNEVELQNKILMSINDPQRSLEYANNAYSLMNNYYNLDVLNEKLKACFYD</sequence>
<feature type="domain" description="Glycosyl transferase family 1" evidence="1">
    <location>
        <begin position="180"/>
        <end position="346"/>
    </location>
</feature>
<organism evidence="2 3">
    <name type="scientific">Aliivibrio sifiae</name>
    <dbReference type="NCBI Taxonomy" id="566293"/>
    <lineage>
        <taxon>Bacteria</taxon>
        <taxon>Pseudomonadati</taxon>
        <taxon>Pseudomonadota</taxon>
        <taxon>Gammaproteobacteria</taxon>
        <taxon>Vibrionales</taxon>
        <taxon>Vibrionaceae</taxon>
        <taxon>Aliivibrio</taxon>
    </lineage>
</organism>
<evidence type="ECO:0000313" key="2">
    <source>
        <dbReference type="EMBL" id="GLR76418.1"/>
    </source>
</evidence>
<name>A0ABQ6AL83_9GAMM</name>
<dbReference type="InterPro" id="IPR001296">
    <property type="entry name" value="Glyco_trans_1"/>
</dbReference>
<gene>
    <name evidence="2" type="ORF">GCM10007855_32930</name>
</gene>